<evidence type="ECO:0000313" key="9">
    <source>
        <dbReference type="Proteomes" id="UP001315278"/>
    </source>
</evidence>
<comment type="caution">
    <text evidence="8">The sequence shown here is derived from an EMBL/GenBank/DDBJ whole genome shotgun (WGS) entry which is preliminary data.</text>
</comment>
<feature type="transmembrane region" description="Helical" evidence="6">
    <location>
        <begin position="165"/>
        <end position="184"/>
    </location>
</feature>
<keyword evidence="4 6" id="KW-1133">Transmembrane helix</keyword>
<dbReference type="Gene3D" id="1.20.1250.20">
    <property type="entry name" value="MFS general substrate transporter like domains"/>
    <property type="match status" value="1"/>
</dbReference>
<sequence>MFWKKSPAAVLASLLVIHVLAHIDRNMLLGFSPQIVADLKISNAQYGFLVGVVWVLSFGFMAVFLGSLADRFSRTRIIAAGVFIWSLCTWASGHAESFEQMALARFFVASGEAALVPAAVSILTELFSEQKRSTVMGIFFTGIPMGIGCSFLLAGTFGASHGWRTTFYALGAAGIVIAALLAFLKEDRGRTTAHERGAPFVQQVRTVLGLMRSRPALLFLIIGFVMLHILFAGLSFTQLWMVKERGMDASSIASRIGTLQLLFGAVGSVIGGVVGDRLARRLPGGHAAVIVLFIAMCAGPMVAYRFAAPGSWAFYVGMCAGFFLPLACYGSANAGIMSMVPSQTRSTVAGFTMLSINVFAIALGNLAAGRAVDVLAAQGVSAPLTHVVLATDVIGISSAIFFALAALFSARQRDLLIPVPARA</sequence>
<evidence type="ECO:0000259" key="7">
    <source>
        <dbReference type="PROSITE" id="PS50850"/>
    </source>
</evidence>
<keyword evidence="2" id="KW-0813">Transport</keyword>
<dbReference type="InterPro" id="IPR011701">
    <property type="entry name" value="MFS"/>
</dbReference>
<dbReference type="InterPro" id="IPR036259">
    <property type="entry name" value="MFS_trans_sf"/>
</dbReference>
<evidence type="ECO:0000256" key="6">
    <source>
        <dbReference type="SAM" id="Phobius"/>
    </source>
</evidence>
<evidence type="ECO:0000313" key="8">
    <source>
        <dbReference type="EMBL" id="MBR0801649.1"/>
    </source>
</evidence>
<dbReference type="Pfam" id="PF07690">
    <property type="entry name" value="MFS_1"/>
    <property type="match status" value="1"/>
</dbReference>
<feature type="transmembrane region" description="Helical" evidence="6">
    <location>
        <begin position="217"/>
        <end position="240"/>
    </location>
</feature>
<evidence type="ECO:0000256" key="3">
    <source>
        <dbReference type="ARBA" id="ARBA00022692"/>
    </source>
</evidence>
<feature type="transmembrane region" description="Helical" evidence="6">
    <location>
        <begin position="135"/>
        <end position="159"/>
    </location>
</feature>
<proteinExistence type="predicted"/>
<reference evidence="9" key="1">
    <citation type="journal article" date="2021" name="ISME J.">
        <title>Evolutionary origin and ecological implication of a unique nif island in free-living Bradyrhizobium lineages.</title>
        <authorList>
            <person name="Tao J."/>
        </authorList>
    </citation>
    <scope>NUCLEOTIDE SEQUENCE [LARGE SCALE GENOMIC DNA]</scope>
    <source>
        <strain evidence="9">SZCCT0434</strain>
    </source>
</reference>
<keyword evidence="5 6" id="KW-0472">Membrane</keyword>
<dbReference type="EMBL" id="JAFCJH010000093">
    <property type="protein sequence ID" value="MBR0801649.1"/>
    <property type="molecule type" value="Genomic_DNA"/>
</dbReference>
<feature type="transmembrane region" description="Helical" evidence="6">
    <location>
        <begin position="101"/>
        <end position="123"/>
    </location>
</feature>
<feature type="transmembrane region" description="Helical" evidence="6">
    <location>
        <begin position="312"/>
        <end position="336"/>
    </location>
</feature>
<dbReference type="Proteomes" id="UP001315278">
    <property type="component" value="Unassembled WGS sequence"/>
</dbReference>
<name>A0ABS5FXU5_9BRAD</name>
<feature type="transmembrane region" description="Helical" evidence="6">
    <location>
        <begin position="387"/>
        <end position="408"/>
    </location>
</feature>
<evidence type="ECO:0000256" key="1">
    <source>
        <dbReference type="ARBA" id="ARBA00004141"/>
    </source>
</evidence>
<evidence type="ECO:0000256" key="5">
    <source>
        <dbReference type="ARBA" id="ARBA00023136"/>
    </source>
</evidence>
<accession>A0ABS5FXU5</accession>
<feature type="transmembrane region" description="Helical" evidence="6">
    <location>
        <begin position="77"/>
        <end position="95"/>
    </location>
</feature>
<keyword evidence="9" id="KW-1185">Reference proteome</keyword>
<feature type="transmembrane region" description="Helical" evidence="6">
    <location>
        <begin position="287"/>
        <end position="306"/>
    </location>
</feature>
<feature type="transmembrane region" description="Helical" evidence="6">
    <location>
        <begin position="45"/>
        <end position="65"/>
    </location>
</feature>
<feature type="domain" description="Major facilitator superfamily (MFS) profile" evidence="7">
    <location>
        <begin position="10"/>
        <end position="413"/>
    </location>
</feature>
<evidence type="ECO:0000256" key="4">
    <source>
        <dbReference type="ARBA" id="ARBA00022989"/>
    </source>
</evidence>
<dbReference type="PANTHER" id="PTHR23505:SF79">
    <property type="entry name" value="PROTEIN SPINSTER"/>
    <property type="match status" value="1"/>
</dbReference>
<feature type="transmembrane region" description="Helical" evidence="6">
    <location>
        <begin position="348"/>
        <end position="367"/>
    </location>
</feature>
<protein>
    <submittedName>
        <fullName evidence="8">MFS transporter</fullName>
    </submittedName>
</protein>
<dbReference type="PROSITE" id="PS50850">
    <property type="entry name" value="MFS"/>
    <property type="match status" value="1"/>
</dbReference>
<dbReference type="PANTHER" id="PTHR23505">
    <property type="entry name" value="SPINSTER"/>
    <property type="match status" value="1"/>
</dbReference>
<dbReference type="SUPFAM" id="SSF103473">
    <property type="entry name" value="MFS general substrate transporter"/>
    <property type="match status" value="1"/>
</dbReference>
<dbReference type="RefSeq" id="WP_212393821.1">
    <property type="nucleotide sequence ID" value="NZ_JAFCJH010000093.1"/>
</dbReference>
<organism evidence="8 9">
    <name type="scientific">Bradyrhizobium jicamae</name>
    <dbReference type="NCBI Taxonomy" id="280332"/>
    <lineage>
        <taxon>Bacteria</taxon>
        <taxon>Pseudomonadati</taxon>
        <taxon>Pseudomonadota</taxon>
        <taxon>Alphaproteobacteria</taxon>
        <taxon>Hyphomicrobiales</taxon>
        <taxon>Nitrobacteraceae</taxon>
        <taxon>Bradyrhizobium</taxon>
    </lineage>
</organism>
<feature type="transmembrane region" description="Helical" evidence="6">
    <location>
        <begin position="252"/>
        <end position="275"/>
    </location>
</feature>
<dbReference type="InterPro" id="IPR020846">
    <property type="entry name" value="MFS_dom"/>
</dbReference>
<comment type="subcellular location">
    <subcellularLocation>
        <location evidence="1">Membrane</location>
        <topology evidence="1">Multi-pass membrane protein</topology>
    </subcellularLocation>
</comment>
<dbReference type="InterPro" id="IPR044770">
    <property type="entry name" value="MFS_spinster-like"/>
</dbReference>
<evidence type="ECO:0000256" key="2">
    <source>
        <dbReference type="ARBA" id="ARBA00022448"/>
    </source>
</evidence>
<keyword evidence="3 6" id="KW-0812">Transmembrane</keyword>
<gene>
    <name evidence="8" type="ORF">JQ615_40590</name>
</gene>